<evidence type="ECO:0000313" key="2">
    <source>
        <dbReference type="EMBL" id="MBO1322228.1"/>
    </source>
</evidence>
<accession>A0A8J7U782</accession>
<evidence type="ECO:0000256" key="1">
    <source>
        <dbReference type="SAM" id="Phobius"/>
    </source>
</evidence>
<dbReference type="RefSeq" id="WP_207862201.1">
    <property type="nucleotide sequence ID" value="NZ_JAFREP010000033.1"/>
</dbReference>
<organism evidence="2 3">
    <name type="scientific">Acanthopleuribacter pedis</name>
    <dbReference type="NCBI Taxonomy" id="442870"/>
    <lineage>
        <taxon>Bacteria</taxon>
        <taxon>Pseudomonadati</taxon>
        <taxon>Acidobacteriota</taxon>
        <taxon>Holophagae</taxon>
        <taxon>Acanthopleuribacterales</taxon>
        <taxon>Acanthopleuribacteraceae</taxon>
        <taxon>Acanthopleuribacter</taxon>
    </lineage>
</organism>
<comment type="caution">
    <text evidence="2">The sequence shown here is derived from an EMBL/GenBank/DDBJ whole genome shotgun (WGS) entry which is preliminary data.</text>
</comment>
<feature type="transmembrane region" description="Helical" evidence="1">
    <location>
        <begin position="59"/>
        <end position="77"/>
    </location>
</feature>
<gene>
    <name evidence="2" type="ORF">J3U88_27385</name>
</gene>
<keyword evidence="1" id="KW-0472">Membrane</keyword>
<dbReference type="Proteomes" id="UP000664417">
    <property type="component" value="Unassembled WGS sequence"/>
</dbReference>
<proteinExistence type="predicted"/>
<protein>
    <submittedName>
        <fullName evidence="2">Uncharacterized protein</fullName>
    </submittedName>
</protein>
<feature type="transmembrane region" description="Helical" evidence="1">
    <location>
        <begin position="12"/>
        <end position="39"/>
    </location>
</feature>
<keyword evidence="3" id="KW-1185">Reference proteome</keyword>
<name>A0A8J7U782_9BACT</name>
<dbReference type="AlphaFoldDB" id="A0A8J7U782"/>
<reference evidence="2" key="1">
    <citation type="submission" date="2021-03" db="EMBL/GenBank/DDBJ databases">
        <authorList>
            <person name="Wang G."/>
        </authorList>
    </citation>
    <scope>NUCLEOTIDE SEQUENCE</scope>
    <source>
        <strain evidence="2">KCTC 12899</strain>
    </source>
</reference>
<keyword evidence="1" id="KW-1133">Transmembrane helix</keyword>
<keyword evidence="1" id="KW-0812">Transmembrane</keyword>
<dbReference type="EMBL" id="JAFREP010000033">
    <property type="protein sequence ID" value="MBO1322228.1"/>
    <property type="molecule type" value="Genomic_DNA"/>
</dbReference>
<evidence type="ECO:0000313" key="3">
    <source>
        <dbReference type="Proteomes" id="UP000664417"/>
    </source>
</evidence>
<sequence>MAALLEKRRTLIGLALIYAAAFTNQNWVWGLLYLFWVIPDLFTGETHFIEHLRRDTDPVLYWIVMVTLLVLSAYVLIEPLLQKLT</sequence>